<name>A0ABV9WBS2_9ACTN</name>
<keyword evidence="1" id="KW-0808">Transferase</keyword>
<dbReference type="GO" id="GO:0016779">
    <property type="term" value="F:nucleotidyltransferase activity"/>
    <property type="evidence" value="ECO:0007669"/>
    <property type="project" value="UniProtKB-KW"/>
</dbReference>
<evidence type="ECO:0000256" key="1">
    <source>
        <dbReference type="ARBA" id="ARBA00022679"/>
    </source>
</evidence>
<evidence type="ECO:0000256" key="2">
    <source>
        <dbReference type="SAM" id="MobiDB-lite"/>
    </source>
</evidence>
<dbReference type="InterPro" id="IPR025877">
    <property type="entry name" value="MobA-like_NTP_Trfase"/>
</dbReference>
<dbReference type="RefSeq" id="WP_380125874.1">
    <property type="nucleotide sequence ID" value="NZ_JBHSIU010000070.1"/>
</dbReference>
<proteinExistence type="predicted"/>
<evidence type="ECO:0000313" key="4">
    <source>
        <dbReference type="EMBL" id="MFC5005226.1"/>
    </source>
</evidence>
<feature type="compositionally biased region" description="Gly residues" evidence="2">
    <location>
        <begin position="232"/>
        <end position="241"/>
    </location>
</feature>
<reference evidence="5" key="1">
    <citation type="journal article" date="2019" name="Int. J. Syst. Evol. Microbiol.">
        <title>The Global Catalogue of Microorganisms (GCM) 10K type strain sequencing project: providing services to taxonomists for standard genome sequencing and annotation.</title>
        <authorList>
            <consortium name="The Broad Institute Genomics Platform"/>
            <consortium name="The Broad Institute Genome Sequencing Center for Infectious Disease"/>
            <person name="Wu L."/>
            <person name="Ma J."/>
        </authorList>
    </citation>
    <scope>NUCLEOTIDE SEQUENCE [LARGE SCALE GENOMIC DNA]</scope>
    <source>
        <strain evidence="5">CGMCC 4.7152</strain>
    </source>
</reference>
<dbReference type="Pfam" id="PF12804">
    <property type="entry name" value="NTP_transf_3"/>
    <property type="match status" value="1"/>
</dbReference>
<evidence type="ECO:0000313" key="5">
    <source>
        <dbReference type="Proteomes" id="UP001595912"/>
    </source>
</evidence>
<dbReference type="PANTHER" id="PTHR19136:SF81">
    <property type="entry name" value="MOLYBDENUM COFACTOR GUANYLYLTRANSFERASE"/>
    <property type="match status" value="1"/>
</dbReference>
<feature type="region of interest" description="Disordered" evidence="2">
    <location>
        <begin position="199"/>
        <end position="241"/>
    </location>
</feature>
<evidence type="ECO:0000259" key="3">
    <source>
        <dbReference type="Pfam" id="PF12804"/>
    </source>
</evidence>
<keyword evidence="4" id="KW-0548">Nucleotidyltransferase</keyword>
<accession>A0ABV9WBS2</accession>
<feature type="compositionally biased region" description="Low complexity" evidence="2">
    <location>
        <begin position="211"/>
        <end position="226"/>
    </location>
</feature>
<dbReference type="Gene3D" id="3.90.550.10">
    <property type="entry name" value="Spore Coat Polysaccharide Biosynthesis Protein SpsA, Chain A"/>
    <property type="match status" value="1"/>
</dbReference>
<dbReference type="SUPFAM" id="SSF53448">
    <property type="entry name" value="Nucleotide-diphospho-sugar transferases"/>
    <property type="match status" value="1"/>
</dbReference>
<protein>
    <submittedName>
        <fullName evidence="4">Molybdenum cofactor guanylyltransferase</fullName>
    </submittedName>
</protein>
<gene>
    <name evidence="4" type="ORF">ACFPIJ_46250</name>
</gene>
<organism evidence="4 5">
    <name type="scientific">Dactylosporangium cerinum</name>
    <dbReference type="NCBI Taxonomy" id="1434730"/>
    <lineage>
        <taxon>Bacteria</taxon>
        <taxon>Bacillati</taxon>
        <taxon>Actinomycetota</taxon>
        <taxon>Actinomycetes</taxon>
        <taxon>Micromonosporales</taxon>
        <taxon>Micromonosporaceae</taxon>
        <taxon>Dactylosporangium</taxon>
    </lineage>
</organism>
<comment type="caution">
    <text evidence="4">The sequence shown here is derived from an EMBL/GenBank/DDBJ whole genome shotgun (WGS) entry which is preliminary data.</text>
</comment>
<dbReference type="EMBL" id="JBHSIU010000070">
    <property type="protein sequence ID" value="MFC5005226.1"/>
    <property type="molecule type" value="Genomic_DNA"/>
</dbReference>
<feature type="domain" description="MobA-like NTP transferase" evidence="3">
    <location>
        <begin position="12"/>
        <end position="170"/>
    </location>
</feature>
<keyword evidence="5" id="KW-1185">Reference proteome</keyword>
<dbReference type="Proteomes" id="UP001595912">
    <property type="component" value="Unassembled WGS sequence"/>
</dbReference>
<dbReference type="PANTHER" id="PTHR19136">
    <property type="entry name" value="MOLYBDENUM COFACTOR GUANYLYLTRANSFERASE"/>
    <property type="match status" value="1"/>
</dbReference>
<sequence length="241" mass="24363">MRAAITWPELTAVVLAGGGGTRLGGKDKPMLTVAGVPMLDRVLAALEGAGRRIVVGPARVGLPAGVLTVREEPAGAGPAAATAAALALMPAEAPATASPGGLAGKGSDLVGVFAADLPHLTPEAVQVLVSAVDGGTGRVDGAVFVDERGKRQLLCGVWRGDALRRGVERLGDPVGKSMRAVFGGLVIAEVRWERDGPSPYFDCDTEEDLSRASGASQTAGQAGQARQARRAGGSGVEGVEW</sequence>
<dbReference type="InterPro" id="IPR029044">
    <property type="entry name" value="Nucleotide-diphossugar_trans"/>
</dbReference>